<dbReference type="OrthoDB" id="3439209at2759"/>
<evidence type="ECO:0000313" key="2">
    <source>
        <dbReference type="EMBL" id="KAF2823464.1"/>
    </source>
</evidence>
<name>A0A6A6ZSP6_9PLEO</name>
<dbReference type="Proteomes" id="UP000799424">
    <property type="component" value="Unassembled WGS sequence"/>
</dbReference>
<gene>
    <name evidence="2" type="ORF">CC86DRAFT_299202</name>
</gene>
<keyword evidence="3" id="KW-1185">Reference proteome</keyword>
<organism evidence="2 3">
    <name type="scientific">Ophiobolus disseminans</name>
    <dbReference type="NCBI Taxonomy" id="1469910"/>
    <lineage>
        <taxon>Eukaryota</taxon>
        <taxon>Fungi</taxon>
        <taxon>Dikarya</taxon>
        <taxon>Ascomycota</taxon>
        <taxon>Pezizomycotina</taxon>
        <taxon>Dothideomycetes</taxon>
        <taxon>Pleosporomycetidae</taxon>
        <taxon>Pleosporales</taxon>
        <taxon>Pleosporineae</taxon>
        <taxon>Phaeosphaeriaceae</taxon>
        <taxon>Ophiobolus</taxon>
    </lineage>
</organism>
<evidence type="ECO:0000256" key="1">
    <source>
        <dbReference type="SAM" id="MobiDB-lite"/>
    </source>
</evidence>
<feature type="region of interest" description="Disordered" evidence="1">
    <location>
        <begin position="167"/>
        <end position="189"/>
    </location>
</feature>
<evidence type="ECO:0008006" key="4">
    <source>
        <dbReference type="Google" id="ProtNLM"/>
    </source>
</evidence>
<evidence type="ECO:0000313" key="3">
    <source>
        <dbReference type="Proteomes" id="UP000799424"/>
    </source>
</evidence>
<proteinExistence type="predicted"/>
<reference evidence="2" key="1">
    <citation type="journal article" date="2020" name="Stud. Mycol.">
        <title>101 Dothideomycetes genomes: a test case for predicting lifestyles and emergence of pathogens.</title>
        <authorList>
            <person name="Haridas S."/>
            <person name="Albert R."/>
            <person name="Binder M."/>
            <person name="Bloem J."/>
            <person name="Labutti K."/>
            <person name="Salamov A."/>
            <person name="Andreopoulos B."/>
            <person name="Baker S."/>
            <person name="Barry K."/>
            <person name="Bills G."/>
            <person name="Bluhm B."/>
            <person name="Cannon C."/>
            <person name="Castanera R."/>
            <person name="Culley D."/>
            <person name="Daum C."/>
            <person name="Ezra D."/>
            <person name="Gonzalez J."/>
            <person name="Henrissat B."/>
            <person name="Kuo A."/>
            <person name="Liang C."/>
            <person name="Lipzen A."/>
            <person name="Lutzoni F."/>
            <person name="Magnuson J."/>
            <person name="Mondo S."/>
            <person name="Nolan M."/>
            <person name="Ohm R."/>
            <person name="Pangilinan J."/>
            <person name="Park H.-J."/>
            <person name="Ramirez L."/>
            <person name="Alfaro M."/>
            <person name="Sun H."/>
            <person name="Tritt A."/>
            <person name="Yoshinaga Y."/>
            <person name="Zwiers L.-H."/>
            <person name="Turgeon B."/>
            <person name="Goodwin S."/>
            <person name="Spatafora J."/>
            <person name="Crous P."/>
            <person name="Grigoriev I."/>
        </authorList>
    </citation>
    <scope>NUCLEOTIDE SEQUENCE</scope>
    <source>
        <strain evidence="2">CBS 113818</strain>
    </source>
</reference>
<dbReference type="EMBL" id="MU006232">
    <property type="protein sequence ID" value="KAF2823464.1"/>
    <property type="molecule type" value="Genomic_DNA"/>
</dbReference>
<sequence length="428" mass="47088">MSAQPGYDSRDTSYPHSNVWGGSAVFGNGYALSTSLSLSPYTVGESDGASYSNNSLTYPESAAQGLVTNGNNHWGSLQSWRPSSADRLPCGTSANGSDRVSNSSLSPKSYTSELPGSEVQSFTPATTVETSSDSSTWAHGGGPSYVLAKVSSPKDAVQTARGVPNVDFYGRRQNGLGVPNSSPTPARTRHQFHGLPSPCENLSQYESDFSHSQQSSPGVAPWDLHDPAYSQAVLPYRPQVSQATSAPFTGLPNAYEPHDNNTRSYEVAAWSDRRANVPAQHHFQDRFQAPRTVDTQALRKADDEILLEGKRDGLTYKEIRKKMQAKPAESTLRGRYRSLTKPRQARVRKPLWRSIDVRSMNKIELLKQCVQQELDRIDANHHSSLGYDQRLGKVQWKKVADFIHANGGSYHFGNSTCKRKWTELNHGA</sequence>
<feature type="region of interest" description="Disordered" evidence="1">
    <location>
        <begin position="77"/>
        <end position="139"/>
    </location>
</feature>
<feature type="compositionally biased region" description="Polar residues" evidence="1">
    <location>
        <begin position="92"/>
        <end position="137"/>
    </location>
</feature>
<dbReference type="AlphaFoldDB" id="A0A6A6ZSP6"/>
<protein>
    <recommendedName>
        <fullName evidence="4">Myb-like domain-containing protein</fullName>
    </recommendedName>
</protein>
<accession>A0A6A6ZSP6</accession>